<comment type="caution">
    <text evidence="1">The sequence shown here is derived from an EMBL/GenBank/DDBJ whole genome shotgun (WGS) entry which is preliminary data.</text>
</comment>
<dbReference type="InterPro" id="IPR021808">
    <property type="entry name" value="DUF3383"/>
</dbReference>
<protein>
    <submittedName>
        <fullName evidence="1">DUF3383 domain-containing protein</fullName>
    </submittedName>
</protein>
<evidence type="ECO:0000313" key="1">
    <source>
        <dbReference type="EMBL" id="MDI2595022.1"/>
    </source>
</evidence>
<accession>A0ABT6QXT3</accession>
<gene>
    <name evidence="1" type="ORF">POF45_26890</name>
</gene>
<dbReference type="Pfam" id="PF11863">
    <property type="entry name" value="DUF3383"/>
    <property type="match status" value="1"/>
</dbReference>
<keyword evidence="2" id="KW-1185">Reference proteome</keyword>
<dbReference type="EMBL" id="JARBWL010000002">
    <property type="protein sequence ID" value="MDI2595022.1"/>
    <property type="molecule type" value="Genomic_DNA"/>
</dbReference>
<name>A0ABT6QXT3_9PSED</name>
<organism evidence="1 2">
    <name type="scientific">Pseudomonas fungipugnans</name>
    <dbReference type="NCBI Taxonomy" id="3024217"/>
    <lineage>
        <taxon>Bacteria</taxon>
        <taxon>Pseudomonadati</taxon>
        <taxon>Pseudomonadota</taxon>
        <taxon>Gammaproteobacteria</taxon>
        <taxon>Pseudomonadales</taxon>
        <taxon>Pseudomonadaceae</taxon>
        <taxon>Pseudomonas</taxon>
    </lineage>
</organism>
<dbReference type="Proteomes" id="UP001159100">
    <property type="component" value="Unassembled WGS sequence"/>
</dbReference>
<dbReference type="RefSeq" id="WP_282317132.1">
    <property type="nucleotide sequence ID" value="NZ_JARBWL010000002.1"/>
</dbReference>
<reference evidence="1 2" key="1">
    <citation type="submission" date="2023-02" db="EMBL/GenBank/DDBJ databases">
        <title>Pseudomonas chrutzelriedensis sp. nov., a potently antifungal strain isolated from moss.</title>
        <authorList>
            <person name="Schnyder A."/>
            <person name="Kalawong R."/>
            <person name="Eberl L."/>
            <person name="Agnoli K."/>
        </authorList>
    </citation>
    <scope>NUCLEOTIDE SEQUENCE [LARGE SCALE GENOMIC DNA]</scope>
    <source>
        <strain evidence="1 2">681</strain>
    </source>
</reference>
<proteinExistence type="predicted"/>
<sequence length="493" mass="51429">MQTLAISDVVNVQIVMSPKAAATRNFGALLVLGSSPVINVSEGLRQYAGTDGIVSDFGTSAPEYVAGNLFFSQSPQPSIMYIGRWAKTATAAILNGAVLSTDEQALANFTAVTAGGMKITIDGTLKTLSAIDLSGVTNLNGVASAITTKLASAGTCVWDATQSRFEVTSATTGASSTISYADVPASGVDVSALLGLQSGQASAPVNGVIAEALVDAVARLAGMSNDWYGLLVADPSLASSDVLAVAAFIEGAGQSRVFGYTTQNSLALDPTSTTDIASKLDAANYKRTFTQFSSSSPYAAASIFGRAFTVDFQGNNTTITLKFKQEPGITAESLTETQAAALKAKNCNVFVNYNNDTAIIQEGVMCNGYFFDEVHGLDWLQNDIQTAVFNLLYTNPTKVPQTNPGINRIVTTIDSRCDQAVSNGLVAPGVWNGPDVGAITTGQTLTKGYYVFASPVDTQAQADREARKAPVIQAVIKLAGAVHFSDVIVNVNR</sequence>
<evidence type="ECO:0000313" key="2">
    <source>
        <dbReference type="Proteomes" id="UP001159100"/>
    </source>
</evidence>